<dbReference type="Proteomes" id="UP000006882">
    <property type="component" value="Chromosome G2"/>
</dbReference>
<protein>
    <recommendedName>
        <fullName evidence="4">Transmembrane protein</fullName>
    </recommendedName>
</protein>
<keyword evidence="3" id="KW-1185">Reference proteome</keyword>
<keyword evidence="1" id="KW-0472">Membrane</keyword>
<gene>
    <name evidence="2" type="ORF">PRUPE_2G164600</name>
</gene>
<dbReference type="Gramene" id="ONI23019">
    <property type="protein sequence ID" value="ONI23019"/>
    <property type="gene ID" value="PRUPE_2G164600"/>
</dbReference>
<name>A0A251QGS9_PRUPE</name>
<organism evidence="2 3">
    <name type="scientific">Prunus persica</name>
    <name type="common">Peach</name>
    <name type="synonym">Amygdalus persica</name>
    <dbReference type="NCBI Taxonomy" id="3760"/>
    <lineage>
        <taxon>Eukaryota</taxon>
        <taxon>Viridiplantae</taxon>
        <taxon>Streptophyta</taxon>
        <taxon>Embryophyta</taxon>
        <taxon>Tracheophyta</taxon>
        <taxon>Spermatophyta</taxon>
        <taxon>Magnoliopsida</taxon>
        <taxon>eudicotyledons</taxon>
        <taxon>Gunneridae</taxon>
        <taxon>Pentapetalae</taxon>
        <taxon>rosids</taxon>
        <taxon>fabids</taxon>
        <taxon>Rosales</taxon>
        <taxon>Rosaceae</taxon>
        <taxon>Amygdaloideae</taxon>
        <taxon>Amygdaleae</taxon>
        <taxon>Prunus</taxon>
    </lineage>
</organism>
<dbReference type="EMBL" id="CM007652">
    <property type="protein sequence ID" value="ONI23019.1"/>
    <property type="molecule type" value="Genomic_DNA"/>
</dbReference>
<dbReference type="AlphaFoldDB" id="A0A251QGS9"/>
<evidence type="ECO:0000256" key="1">
    <source>
        <dbReference type="SAM" id="Phobius"/>
    </source>
</evidence>
<feature type="non-terminal residue" evidence="2">
    <location>
        <position position="87"/>
    </location>
</feature>
<reference evidence="2 3" key="1">
    <citation type="journal article" date="2013" name="Nat. Genet.">
        <title>The high-quality draft genome of peach (Prunus persica) identifies unique patterns of genetic diversity, domestication and genome evolution.</title>
        <authorList>
            <consortium name="International Peach Genome Initiative"/>
            <person name="Verde I."/>
            <person name="Abbott A.G."/>
            <person name="Scalabrin S."/>
            <person name="Jung S."/>
            <person name="Shu S."/>
            <person name="Marroni F."/>
            <person name="Zhebentyayeva T."/>
            <person name="Dettori M.T."/>
            <person name="Grimwood J."/>
            <person name="Cattonaro F."/>
            <person name="Zuccolo A."/>
            <person name="Rossini L."/>
            <person name="Jenkins J."/>
            <person name="Vendramin E."/>
            <person name="Meisel L.A."/>
            <person name="Decroocq V."/>
            <person name="Sosinski B."/>
            <person name="Prochnik S."/>
            <person name="Mitros T."/>
            <person name="Policriti A."/>
            <person name="Cipriani G."/>
            <person name="Dondini L."/>
            <person name="Ficklin S."/>
            <person name="Goodstein D.M."/>
            <person name="Xuan P."/>
            <person name="Del Fabbro C."/>
            <person name="Aramini V."/>
            <person name="Copetti D."/>
            <person name="Gonzalez S."/>
            <person name="Horner D.S."/>
            <person name="Falchi R."/>
            <person name="Lucas S."/>
            <person name="Mica E."/>
            <person name="Maldonado J."/>
            <person name="Lazzari B."/>
            <person name="Bielenberg D."/>
            <person name="Pirona R."/>
            <person name="Miculan M."/>
            <person name="Barakat A."/>
            <person name="Testolin R."/>
            <person name="Stella A."/>
            <person name="Tartarini S."/>
            <person name="Tonutti P."/>
            <person name="Arus P."/>
            <person name="Orellana A."/>
            <person name="Wells C."/>
            <person name="Main D."/>
            <person name="Vizzotto G."/>
            <person name="Silva H."/>
            <person name="Salamini F."/>
            <person name="Schmutz J."/>
            <person name="Morgante M."/>
            <person name="Rokhsar D.S."/>
        </authorList>
    </citation>
    <scope>NUCLEOTIDE SEQUENCE [LARGE SCALE GENOMIC DNA]</scope>
    <source>
        <strain evidence="3">cv. Nemared</strain>
    </source>
</reference>
<sequence length="87" mass="9810">MKRNNAMHLCDFLDGTGLHRHFVGTSWRPLKKITAATIIFLLLIFFVAALVPAGWIDAFIFSGAYSKKSITTTRNTTTPKRPEFPLQ</sequence>
<proteinExistence type="predicted"/>
<evidence type="ECO:0000313" key="2">
    <source>
        <dbReference type="EMBL" id="ONI23019.1"/>
    </source>
</evidence>
<keyword evidence="1" id="KW-0812">Transmembrane</keyword>
<evidence type="ECO:0008006" key="4">
    <source>
        <dbReference type="Google" id="ProtNLM"/>
    </source>
</evidence>
<feature type="transmembrane region" description="Helical" evidence="1">
    <location>
        <begin position="33"/>
        <end position="56"/>
    </location>
</feature>
<accession>A0A251QGS9</accession>
<keyword evidence="1" id="KW-1133">Transmembrane helix</keyword>
<evidence type="ECO:0000313" key="3">
    <source>
        <dbReference type="Proteomes" id="UP000006882"/>
    </source>
</evidence>